<keyword evidence="3" id="KW-1185">Reference proteome</keyword>
<dbReference type="Gene3D" id="1.20.120.450">
    <property type="entry name" value="dinb family like domain"/>
    <property type="match status" value="1"/>
</dbReference>
<dbReference type="InterPro" id="IPR034660">
    <property type="entry name" value="DinB/YfiT-like"/>
</dbReference>
<evidence type="ECO:0000259" key="1">
    <source>
        <dbReference type="Pfam" id="PF12867"/>
    </source>
</evidence>
<accession>A0A8J3EVE6</accession>
<dbReference type="Pfam" id="PF12867">
    <property type="entry name" value="DinB_2"/>
    <property type="match status" value="1"/>
</dbReference>
<organism evidence="2 3">
    <name type="scientific">Gottfriedia solisilvae</name>
    <dbReference type="NCBI Taxonomy" id="1516104"/>
    <lineage>
        <taxon>Bacteria</taxon>
        <taxon>Bacillati</taxon>
        <taxon>Bacillota</taxon>
        <taxon>Bacilli</taxon>
        <taxon>Bacillales</taxon>
        <taxon>Bacillaceae</taxon>
        <taxon>Gottfriedia</taxon>
    </lineage>
</organism>
<dbReference type="Proteomes" id="UP000626244">
    <property type="component" value="Unassembled WGS sequence"/>
</dbReference>
<dbReference type="InterPro" id="IPR024775">
    <property type="entry name" value="DinB-like"/>
</dbReference>
<dbReference type="AlphaFoldDB" id="A0A8J3EVE6"/>
<proteinExistence type="predicted"/>
<sequence length="153" mass="17953">MNDSSYVFKLLNKKYNKLFDLIKKCPENKRNVVPEGFKNSIHWQLGHILYSTENHVLRLSEQKKVLPESYQIFFAYGTKPLDWKEEPPTCDLLIEQLKEQLDYIHEALNGKLDTDVKKNFLEANTIEDLLIYNVSHVSEHLGVIFSMIKVLNK</sequence>
<reference evidence="3" key="1">
    <citation type="journal article" date="2019" name="Int. J. Syst. Evol. Microbiol.">
        <title>The Global Catalogue of Microorganisms (GCM) 10K type strain sequencing project: providing services to taxonomists for standard genome sequencing and annotation.</title>
        <authorList>
            <consortium name="The Broad Institute Genomics Platform"/>
            <consortium name="The Broad Institute Genome Sequencing Center for Infectious Disease"/>
            <person name="Wu L."/>
            <person name="Ma J."/>
        </authorList>
    </citation>
    <scope>NUCLEOTIDE SEQUENCE [LARGE SCALE GENOMIC DNA]</scope>
    <source>
        <strain evidence="3">CGMCC 1.14993</strain>
    </source>
</reference>
<gene>
    <name evidence="2" type="ORF">GCM10007380_15700</name>
</gene>
<evidence type="ECO:0000313" key="3">
    <source>
        <dbReference type="Proteomes" id="UP000626244"/>
    </source>
</evidence>
<comment type="caution">
    <text evidence="2">The sequence shown here is derived from an EMBL/GenBank/DDBJ whole genome shotgun (WGS) entry which is preliminary data.</text>
</comment>
<evidence type="ECO:0000313" key="2">
    <source>
        <dbReference type="EMBL" id="GGI12995.1"/>
    </source>
</evidence>
<dbReference type="OrthoDB" id="4295522at2"/>
<dbReference type="RefSeq" id="WP_087997972.1">
    <property type="nucleotide sequence ID" value="NZ_BMHB01000001.1"/>
</dbReference>
<dbReference type="EMBL" id="BMHB01000001">
    <property type="protein sequence ID" value="GGI12995.1"/>
    <property type="molecule type" value="Genomic_DNA"/>
</dbReference>
<dbReference type="SUPFAM" id="SSF109854">
    <property type="entry name" value="DinB/YfiT-like putative metalloenzymes"/>
    <property type="match status" value="1"/>
</dbReference>
<name>A0A8J3EVE6_9BACI</name>
<protein>
    <recommendedName>
        <fullName evidence="1">DinB-like domain-containing protein</fullName>
    </recommendedName>
</protein>
<feature type="domain" description="DinB-like" evidence="1">
    <location>
        <begin position="13"/>
        <end position="144"/>
    </location>
</feature>